<proteinExistence type="predicted"/>
<keyword evidence="3" id="KW-1185">Reference proteome</keyword>
<dbReference type="Pfam" id="PF24764">
    <property type="entry name" value="rva_4"/>
    <property type="match status" value="1"/>
</dbReference>
<protein>
    <recommendedName>
        <fullName evidence="1">Integrase core domain-containing protein</fullName>
    </recommendedName>
</protein>
<accession>A0AA39TN86</accession>
<dbReference type="PANTHER" id="PTHR46791">
    <property type="entry name" value="EXPRESSED PROTEIN"/>
    <property type="match status" value="1"/>
</dbReference>
<organism evidence="2 3">
    <name type="scientific">Armillaria novae-zelandiae</name>
    <dbReference type="NCBI Taxonomy" id="153914"/>
    <lineage>
        <taxon>Eukaryota</taxon>
        <taxon>Fungi</taxon>
        <taxon>Dikarya</taxon>
        <taxon>Basidiomycota</taxon>
        <taxon>Agaricomycotina</taxon>
        <taxon>Agaricomycetes</taxon>
        <taxon>Agaricomycetidae</taxon>
        <taxon>Agaricales</taxon>
        <taxon>Marasmiineae</taxon>
        <taxon>Physalacriaceae</taxon>
        <taxon>Armillaria</taxon>
    </lineage>
</organism>
<evidence type="ECO:0000313" key="3">
    <source>
        <dbReference type="Proteomes" id="UP001175227"/>
    </source>
</evidence>
<gene>
    <name evidence="2" type="ORF">IW261DRAFT_1347131</name>
</gene>
<feature type="domain" description="Integrase core" evidence="1">
    <location>
        <begin position="1"/>
        <end position="105"/>
    </location>
</feature>
<dbReference type="Proteomes" id="UP001175227">
    <property type="component" value="Unassembled WGS sequence"/>
</dbReference>
<dbReference type="InterPro" id="IPR058913">
    <property type="entry name" value="Integrase_dom_put"/>
</dbReference>
<reference evidence="2" key="1">
    <citation type="submission" date="2023-06" db="EMBL/GenBank/DDBJ databases">
        <authorList>
            <consortium name="Lawrence Berkeley National Laboratory"/>
            <person name="Ahrendt S."/>
            <person name="Sahu N."/>
            <person name="Indic B."/>
            <person name="Wong-Bajracharya J."/>
            <person name="Merenyi Z."/>
            <person name="Ke H.-M."/>
            <person name="Monk M."/>
            <person name="Kocsube S."/>
            <person name="Drula E."/>
            <person name="Lipzen A."/>
            <person name="Balint B."/>
            <person name="Henrissat B."/>
            <person name="Andreopoulos B."/>
            <person name="Martin F.M."/>
            <person name="Harder C.B."/>
            <person name="Rigling D."/>
            <person name="Ford K.L."/>
            <person name="Foster G.D."/>
            <person name="Pangilinan J."/>
            <person name="Papanicolaou A."/>
            <person name="Barry K."/>
            <person name="LaButti K."/>
            <person name="Viragh M."/>
            <person name="Koriabine M."/>
            <person name="Yan M."/>
            <person name="Riley R."/>
            <person name="Champramary S."/>
            <person name="Plett K.L."/>
            <person name="Tsai I.J."/>
            <person name="Slot J."/>
            <person name="Sipos G."/>
            <person name="Plett J."/>
            <person name="Nagy L.G."/>
            <person name="Grigoriev I.V."/>
        </authorList>
    </citation>
    <scope>NUCLEOTIDE SEQUENCE</scope>
    <source>
        <strain evidence="2">ICMP 16352</strain>
    </source>
</reference>
<dbReference type="EMBL" id="JAUEPR010000096">
    <property type="protein sequence ID" value="KAK0464862.1"/>
    <property type="molecule type" value="Genomic_DNA"/>
</dbReference>
<evidence type="ECO:0000313" key="2">
    <source>
        <dbReference type="EMBL" id="KAK0464862.1"/>
    </source>
</evidence>
<dbReference type="AlphaFoldDB" id="A0AA39TN86"/>
<evidence type="ECO:0000259" key="1">
    <source>
        <dbReference type="Pfam" id="PF24764"/>
    </source>
</evidence>
<comment type="caution">
    <text evidence="2">The sequence shown here is derived from an EMBL/GenBank/DDBJ whole genome shotgun (WGS) entry which is preliminary data.</text>
</comment>
<name>A0AA39TN86_9AGAR</name>
<sequence length="229" mass="26527">MENYQGVIRNSYIWGRSMHNTRVERMWRDTTVAFLNKWKGFFYDLERSHSLNPLLNRHIWLLHFLFLGKIDGDCQKWANHWNNHKLSLRGRSASPLQIWMESQLLHGARGLEHLMPDDPRIAAPLAAVPNMGLNDEMLSQLRARQHIRIHAPESGTLSDTVFEPLAYVPCDPPNNPFSLQEFHNFHVHLEAITPDMDSRMEYQTLCWIHGLSIMSSILAARGTPIQADL</sequence>